<protein>
    <submittedName>
        <fullName evidence="1">Niemann-Pick C1 protein</fullName>
    </submittedName>
</protein>
<reference evidence="1 2" key="1">
    <citation type="submission" date="2024-02" db="EMBL/GenBank/DDBJ databases">
        <authorList>
            <person name="Chen Y."/>
            <person name="Shah S."/>
            <person name="Dougan E. K."/>
            <person name="Thang M."/>
            <person name="Chan C."/>
        </authorList>
    </citation>
    <scope>NUCLEOTIDE SEQUENCE [LARGE SCALE GENOMIC DNA]</scope>
</reference>
<organism evidence="1 2">
    <name type="scientific">Durusdinium trenchii</name>
    <dbReference type="NCBI Taxonomy" id="1381693"/>
    <lineage>
        <taxon>Eukaryota</taxon>
        <taxon>Sar</taxon>
        <taxon>Alveolata</taxon>
        <taxon>Dinophyceae</taxon>
        <taxon>Suessiales</taxon>
        <taxon>Symbiodiniaceae</taxon>
        <taxon>Durusdinium</taxon>
    </lineage>
</organism>
<proteinExistence type="predicted"/>
<keyword evidence="2" id="KW-1185">Reference proteome</keyword>
<comment type="caution">
    <text evidence="1">The sequence shown here is derived from an EMBL/GenBank/DDBJ whole genome shotgun (WGS) entry which is preliminary data.</text>
</comment>
<sequence length="79" mass="8630">MFEAMRLSTHVLSSPCTITSSEMSDVGTCTLCDSSTPSTCQIHPITTARLSVNFKHRHLDENITGSVWCADPDTSRVDV</sequence>
<dbReference type="EMBL" id="CAXAMM010026114">
    <property type="protein sequence ID" value="CAK9058278.1"/>
    <property type="molecule type" value="Genomic_DNA"/>
</dbReference>
<evidence type="ECO:0000313" key="2">
    <source>
        <dbReference type="Proteomes" id="UP001642464"/>
    </source>
</evidence>
<accession>A0ABP0N4D9</accession>
<name>A0ABP0N4D9_9DINO</name>
<gene>
    <name evidence="1" type="ORF">SCF082_LOCUS31101</name>
</gene>
<evidence type="ECO:0000313" key="1">
    <source>
        <dbReference type="EMBL" id="CAK9058278.1"/>
    </source>
</evidence>
<dbReference type="Proteomes" id="UP001642464">
    <property type="component" value="Unassembled WGS sequence"/>
</dbReference>